<dbReference type="AlphaFoldDB" id="A0A2N1NU35"/>
<comment type="caution">
    <text evidence="1">The sequence shown here is derived from an EMBL/GenBank/DDBJ whole genome shotgun (WGS) entry which is preliminary data.</text>
</comment>
<reference evidence="1 2" key="1">
    <citation type="submission" date="2016-04" db="EMBL/GenBank/DDBJ databases">
        <title>Genome analyses suggest a sexual origin of heterokaryosis in a supposedly ancient asexual fungus.</title>
        <authorList>
            <person name="Ropars J."/>
            <person name="Sedzielewska K."/>
            <person name="Noel J."/>
            <person name="Charron P."/>
            <person name="Farinelli L."/>
            <person name="Marton T."/>
            <person name="Kruger M."/>
            <person name="Pelin A."/>
            <person name="Brachmann A."/>
            <person name="Corradi N."/>
        </authorList>
    </citation>
    <scope>NUCLEOTIDE SEQUENCE [LARGE SCALE GENOMIC DNA]</scope>
    <source>
        <strain evidence="1 2">C2</strain>
    </source>
</reference>
<dbReference type="Proteomes" id="UP000233469">
    <property type="component" value="Unassembled WGS sequence"/>
</dbReference>
<dbReference type="EMBL" id="LLXL01000134">
    <property type="protein sequence ID" value="PKK77331.1"/>
    <property type="molecule type" value="Genomic_DNA"/>
</dbReference>
<accession>A0A2N1NU35</accession>
<proteinExistence type="predicted"/>
<protein>
    <submittedName>
        <fullName evidence="1">Uncharacterized protein</fullName>
    </submittedName>
</protein>
<evidence type="ECO:0000313" key="2">
    <source>
        <dbReference type="Proteomes" id="UP000233469"/>
    </source>
</evidence>
<organism evidence="1 2">
    <name type="scientific">Rhizophagus irregularis</name>
    <dbReference type="NCBI Taxonomy" id="588596"/>
    <lineage>
        <taxon>Eukaryota</taxon>
        <taxon>Fungi</taxon>
        <taxon>Fungi incertae sedis</taxon>
        <taxon>Mucoromycota</taxon>
        <taxon>Glomeromycotina</taxon>
        <taxon>Glomeromycetes</taxon>
        <taxon>Glomerales</taxon>
        <taxon>Glomeraceae</taxon>
        <taxon>Rhizophagus</taxon>
    </lineage>
</organism>
<gene>
    <name evidence="1" type="ORF">RhiirC2_732284</name>
</gene>
<sequence>MGNSNHVITVQNFFVNSKSIKVRYIVVPLIATSENSHTIADHSFVFDDFLGNFSLIPIFQHFNVNSIHWALTKDWIHHNSTSDICSECNSAYQAFKTKSLNYILPCGDVLLK</sequence>
<evidence type="ECO:0000313" key="1">
    <source>
        <dbReference type="EMBL" id="PKK77331.1"/>
    </source>
</evidence>
<reference evidence="1 2" key="2">
    <citation type="submission" date="2017-10" db="EMBL/GenBank/DDBJ databases">
        <title>Extensive intraspecific genome diversity in a model arbuscular mycorrhizal fungus.</title>
        <authorList>
            <person name="Chen E.C.H."/>
            <person name="Morin E."/>
            <person name="Baudet D."/>
            <person name="Noel J."/>
            <person name="Ndikumana S."/>
            <person name="Charron P."/>
            <person name="St-Onge C."/>
            <person name="Giorgi J."/>
            <person name="Grigoriev I.V."/>
            <person name="Roux C."/>
            <person name="Martin F.M."/>
            <person name="Corradi N."/>
        </authorList>
    </citation>
    <scope>NUCLEOTIDE SEQUENCE [LARGE SCALE GENOMIC DNA]</scope>
    <source>
        <strain evidence="1 2">C2</strain>
    </source>
</reference>
<name>A0A2N1NU35_9GLOM</name>